<feature type="compositionally biased region" description="Basic residues" evidence="1">
    <location>
        <begin position="48"/>
        <end position="59"/>
    </location>
</feature>
<dbReference type="STRING" id="1385521.N803_02000"/>
<keyword evidence="3" id="KW-1185">Reference proteome</keyword>
<evidence type="ECO:0000256" key="1">
    <source>
        <dbReference type="SAM" id="MobiDB-lite"/>
    </source>
</evidence>
<feature type="region of interest" description="Disordered" evidence="1">
    <location>
        <begin position="48"/>
        <end position="75"/>
    </location>
</feature>
<name>A0A0A0JQ82_9MICO</name>
<evidence type="ECO:0000313" key="2">
    <source>
        <dbReference type="EMBL" id="KGN39600.1"/>
    </source>
</evidence>
<proteinExistence type="predicted"/>
<organism evidence="2 3">
    <name type="scientific">Knoellia subterranea KCTC 19937</name>
    <dbReference type="NCBI Taxonomy" id="1385521"/>
    <lineage>
        <taxon>Bacteria</taxon>
        <taxon>Bacillati</taxon>
        <taxon>Actinomycetota</taxon>
        <taxon>Actinomycetes</taxon>
        <taxon>Micrococcales</taxon>
        <taxon>Intrasporangiaceae</taxon>
        <taxon>Knoellia</taxon>
    </lineage>
</organism>
<comment type="caution">
    <text evidence="2">The sequence shown here is derived from an EMBL/GenBank/DDBJ whole genome shotgun (WGS) entry which is preliminary data.</text>
</comment>
<reference evidence="2 3" key="1">
    <citation type="submission" date="2013-08" db="EMBL/GenBank/DDBJ databases">
        <title>The genome sequence of Knoellia subterranea.</title>
        <authorList>
            <person name="Zhu W."/>
            <person name="Wang G."/>
        </authorList>
    </citation>
    <scope>NUCLEOTIDE SEQUENCE [LARGE SCALE GENOMIC DNA]</scope>
    <source>
        <strain evidence="2 3">KCTC 19937</strain>
    </source>
</reference>
<accession>A0A0A0JQ82</accession>
<feature type="compositionally biased region" description="Polar residues" evidence="1">
    <location>
        <begin position="151"/>
        <end position="164"/>
    </location>
</feature>
<protein>
    <submittedName>
        <fullName evidence="2">Uncharacterized protein</fullName>
    </submittedName>
</protein>
<sequence>MTAAAVAAVKRCIDCAAIGDPGLTPDTRSPRCDFHRRQRRNWIDRDRKRVQRNKGKAKSKHEPVVPYVPKHANEHSQVKEIRTRDATRIVNDLDRILTMANKQLMYSDSRVLDQQLTADIRVALFRLHTDANRLFFNRKPPVIKPRKLVQHNPTSASGGSSARQ</sequence>
<evidence type="ECO:0000313" key="3">
    <source>
        <dbReference type="Proteomes" id="UP000030011"/>
    </source>
</evidence>
<dbReference type="Proteomes" id="UP000030011">
    <property type="component" value="Unassembled WGS sequence"/>
</dbReference>
<gene>
    <name evidence="2" type="ORF">N803_02000</name>
</gene>
<dbReference type="RefSeq" id="WP_035902142.1">
    <property type="nucleotide sequence ID" value="NZ_AVPK01000001.1"/>
</dbReference>
<feature type="region of interest" description="Disordered" evidence="1">
    <location>
        <begin position="145"/>
        <end position="164"/>
    </location>
</feature>
<dbReference type="AlphaFoldDB" id="A0A0A0JQ82"/>
<dbReference type="EMBL" id="AVPK01000001">
    <property type="protein sequence ID" value="KGN39600.1"/>
    <property type="molecule type" value="Genomic_DNA"/>
</dbReference>